<keyword evidence="5" id="KW-1185">Reference proteome</keyword>
<sequence>MPRPLRAGWLLLLVSILASLARCEGAGPPRFADGYPRVERTGALTFVVSLKLDLPGAVDVVAAAEGDYPSWGAGTSLASVRKAAAEGGEIVDPPDASTPSPAFFRETVSLPTAGTEAWVTIRGAWNARHPERSGAHNAFVARPNTTYLVAAAPTDDAAGDDDVRAVEATTAATISSDASLRALGVGGVASLVPAFDASERDDASAATRVAEVDADAESVVVYASPNAGAVWRVTTRDVEMKIGRGEHGEPPGAHVSPPARVFYGTNRPFEVVVTAEDRVTTRRYRLAVFRPRSTEARLADLVLRSRDLNARFDPDVYAYSAAVPHDVRGVKVVPAVMDERAQAIRVNAVLVKNKAASEDVPLRVGNNVIAVEVIAQDPKYSKVYRVEIARAYPGTDVELGMLEVSSVSTLVTGRSMGIEVTKTVRTEHALTPRFDPPLSSPSAATGVDAYALDVDHAVKRITLSAAARDDAATLTVTSAALDVSPSGATVVTVTLRGRPTNERLASPWLANVREFDVNLPIGRTRVEATVTAVDARVARTRTITVTRSDAAFDATLSDLVVYVASGLRLVPMVPAFSPSVYAYSVNITADDVAVVAAPTASDSMHRYVRVNTEVIPSGSLSREHVVPPGGTIRINVAVTAQDGTTVAQYDVDVHRAAHAEDASLKSLHVSAGALTPGFSPSVTTYALTLGHAVNAIAVTPVASDPMYDRIIVNGVGQPSGSASRDIEIPEGHGNGEERTLGTTTVLVTCVAQDRATSTTYVVHVTREPTPIAPSDATLRELRVAPTAGTRLVPAFHRETSTYELFAPHSAPSVSLTPITNDVNVYRITVNGDDIERGDAYTTTMDDLLAREDVWIDIKVYAANCDPDWASAPLLVDGYPPTWCSRRTYRVEMLEYGPGAYEGLRHLSSGDQADPGGAIREMRPFPVPFRDSPAFLSSLEWKDEGADDEGYCGNWLCANSVVDATLAGLEVRVSRTNAPLTGDAPNPASAAPNTTISYAPAFHNETKFYVAADIATKTDRISIKATAASNLITNVTINGVGVNSGVFSGDIDLAFGLNVFEIVVTAGHYHIQSTYTLQVSRPVHDNSYLADMVVSHHELFKYEAPNLTDVPKPVAPCDLYDASFRSSSGLAYQPMCDSGVVSAAPSALHYGFELSETSWNLNDDSLQALAEVVDPTADNVDDANHASHAFHFDGFHYHWFDYIIVADTRTDYVIVNASTADANAELITIGQVRNCHAMPRTSGCVGKDFDAWGWVSGDHGFTSVKSERYSPPVDLRYGTTLTTITVTAHDSASKSVYTLRTARMPPKIDAEIRGVGAFLDALISQARQPRTEVTFTFRLGGVDAIWTLDPFLRETIEVQIQNFVRYAAVADVHVFADVSSSNKTRAGDVDAVVKAIFPYPADATTLMTWISQEGWVNTPGFTFDEYLLNFGPISVVQGPTRTTTPSIFAPWRKTYYLDLPAGTNYVPITIPPTESPVDGYAITIDDEPYAPGSTKFVEVVKCAIGPVHCDAQKTTITIDVCVFETCAKYVFVLTSPPSPAPIDDASLRDLNITAGPSDASSRVGVEYTPAFHYAQRTYRAAVDSSLERVYVAAAPNSPRYSGLFVNGRRVAPYASVAVSMTELERDYNGVVTIRVIAEDTKTTFETKIRVFVRSPFGFRAEEANALDELKGKFGDSGGVLPGGRRSKPETSDGQAMPNTLVVGLDVDPPKFAESYPRVEPLWEGGPHLELTARTSEPSVVYYALTVPWARPPTTREVIDAAKQKSDTATRLIAGGNVSGFISTSLAAAAAAGAASPAQTESGFVAAGVMTSAHHMTRERRVFLTCLDPDVGFDAYFVAEDRALDLALNPSPNAQPSPTAVFGARPGGGPNGLAAPWSDALADVAIDPKTFASVIGGGIAAVTAPVGGVATSTRALVFPASPSGAQSLSTAAAVGALPCDAAVRFEVSPLDDAAGAGDLVLETRREPTGGIVTAWREVWRMSMSDLRAASAAASASVGWVSVVAETLDAGEDHVLRWSGPGNATWGLRNVSTRYVVP</sequence>
<feature type="domain" description="Cadherin-like beta-sandwich-like" evidence="3">
    <location>
        <begin position="993"/>
        <end position="1080"/>
    </location>
</feature>
<dbReference type="Proteomes" id="UP000001876">
    <property type="component" value="Unassembled WGS sequence"/>
</dbReference>
<dbReference type="Pfam" id="PF12733">
    <property type="entry name" value="Cadherin-like"/>
    <property type="match status" value="8"/>
</dbReference>
<feature type="domain" description="Cadherin-like beta-sandwich-like" evidence="3">
    <location>
        <begin position="569"/>
        <end position="655"/>
    </location>
</feature>
<dbReference type="OMA" id="ESYPRVE"/>
<evidence type="ECO:0000259" key="3">
    <source>
        <dbReference type="Pfam" id="PF12733"/>
    </source>
</evidence>
<evidence type="ECO:0000313" key="5">
    <source>
        <dbReference type="Proteomes" id="UP000001876"/>
    </source>
</evidence>
<dbReference type="KEGG" id="mpp:MICPUCDRAFT_50287"/>
<dbReference type="RefSeq" id="XP_003055536.1">
    <property type="nucleotide sequence ID" value="XM_003055490.1"/>
</dbReference>
<dbReference type="InterPro" id="IPR025883">
    <property type="entry name" value="Cadherin-like_domain"/>
</dbReference>
<evidence type="ECO:0000256" key="2">
    <source>
        <dbReference type="SAM" id="SignalP"/>
    </source>
</evidence>
<reference evidence="4 5" key="1">
    <citation type="journal article" date="2009" name="Science">
        <title>Green evolution and dynamic adaptations revealed by genomes of the marine picoeukaryotes Micromonas.</title>
        <authorList>
            <person name="Worden A.Z."/>
            <person name="Lee J.H."/>
            <person name="Mock T."/>
            <person name="Rouze P."/>
            <person name="Simmons M.P."/>
            <person name="Aerts A.L."/>
            <person name="Allen A.E."/>
            <person name="Cuvelier M.L."/>
            <person name="Derelle E."/>
            <person name="Everett M.V."/>
            <person name="Foulon E."/>
            <person name="Grimwood J."/>
            <person name="Gundlach H."/>
            <person name="Henrissat B."/>
            <person name="Napoli C."/>
            <person name="McDonald S.M."/>
            <person name="Parker M.S."/>
            <person name="Rombauts S."/>
            <person name="Salamov A."/>
            <person name="Von Dassow P."/>
            <person name="Badger J.H."/>
            <person name="Coutinho P.M."/>
            <person name="Demir E."/>
            <person name="Dubchak I."/>
            <person name="Gentemann C."/>
            <person name="Eikrem W."/>
            <person name="Gready J.E."/>
            <person name="John U."/>
            <person name="Lanier W."/>
            <person name="Lindquist E.A."/>
            <person name="Lucas S."/>
            <person name="Mayer K.F."/>
            <person name="Moreau H."/>
            <person name="Not F."/>
            <person name="Otillar R."/>
            <person name="Panaud O."/>
            <person name="Pangilinan J."/>
            <person name="Paulsen I."/>
            <person name="Piegu B."/>
            <person name="Poliakov A."/>
            <person name="Robbens S."/>
            <person name="Schmutz J."/>
            <person name="Toulza E."/>
            <person name="Wyss T."/>
            <person name="Zelensky A."/>
            <person name="Zhou K."/>
            <person name="Armbrust E.V."/>
            <person name="Bhattacharya D."/>
            <person name="Goodenough U.W."/>
            <person name="Van de Peer Y."/>
            <person name="Grigoriev I.V."/>
        </authorList>
    </citation>
    <scope>NUCLEOTIDE SEQUENCE [LARGE SCALE GENOMIC DNA]</scope>
    <source>
        <strain evidence="4 5">CCMP1545</strain>
    </source>
</reference>
<evidence type="ECO:0000313" key="4">
    <source>
        <dbReference type="EMBL" id="EEH60788.1"/>
    </source>
</evidence>
<feature type="domain" description="Cadherin-like beta-sandwich-like" evidence="3">
    <location>
        <begin position="781"/>
        <end position="863"/>
    </location>
</feature>
<feature type="domain" description="Cadherin-like beta-sandwich-like" evidence="3">
    <location>
        <begin position="209"/>
        <end position="290"/>
    </location>
</feature>
<accession>C1MHQ7</accession>
<feature type="region of interest" description="Disordered" evidence="1">
    <location>
        <begin position="1676"/>
        <end position="1695"/>
    </location>
</feature>
<protein>
    <submittedName>
        <fullName evidence="4">Predicted protein</fullName>
    </submittedName>
</protein>
<evidence type="ECO:0000256" key="1">
    <source>
        <dbReference type="SAM" id="MobiDB-lite"/>
    </source>
</evidence>
<gene>
    <name evidence="4" type="ORF">MICPUCDRAFT_50287</name>
</gene>
<name>C1MHQ7_MICPC</name>
<feature type="domain" description="Cadherin-like beta-sandwich-like" evidence="3">
    <location>
        <begin position="300"/>
        <end position="390"/>
    </location>
</feature>
<feature type="domain" description="Cadherin-like beta-sandwich-like" evidence="3">
    <location>
        <begin position="449"/>
        <end position="547"/>
    </location>
</feature>
<feature type="chain" id="PRO_5002910250" evidence="2">
    <location>
        <begin position="26"/>
        <end position="2035"/>
    </location>
</feature>
<feature type="signal peptide" evidence="2">
    <location>
        <begin position="1"/>
        <end position="25"/>
    </location>
</feature>
<proteinExistence type="predicted"/>
<dbReference type="GeneID" id="9680598"/>
<keyword evidence="2" id="KW-0732">Signal</keyword>
<dbReference type="OrthoDB" id="9991317at2759"/>
<feature type="domain" description="Cadherin-like beta-sandwich-like" evidence="3">
    <location>
        <begin position="664"/>
        <end position="767"/>
    </location>
</feature>
<dbReference type="EMBL" id="GG663735">
    <property type="protein sequence ID" value="EEH60788.1"/>
    <property type="molecule type" value="Genomic_DNA"/>
</dbReference>
<organism evidence="5">
    <name type="scientific">Micromonas pusilla (strain CCMP1545)</name>
    <name type="common">Picoplanktonic green alga</name>
    <dbReference type="NCBI Taxonomy" id="564608"/>
    <lineage>
        <taxon>Eukaryota</taxon>
        <taxon>Viridiplantae</taxon>
        <taxon>Chlorophyta</taxon>
        <taxon>Mamiellophyceae</taxon>
        <taxon>Mamiellales</taxon>
        <taxon>Mamiellaceae</taxon>
        <taxon>Micromonas</taxon>
    </lineage>
</organism>
<feature type="domain" description="Cadherin-like beta-sandwich-like" evidence="3">
    <location>
        <begin position="1564"/>
        <end position="1647"/>
    </location>
</feature>